<protein>
    <submittedName>
        <fullName evidence="4">GNAT family N-acetyltransferase</fullName>
    </submittedName>
</protein>
<feature type="domain" description="N-acetyltransferase" evidence="3">
    <location>
        <begin position="4"/>
        <end position="150"/>
    </location>
</feature>
<dbReference type="PROSITE" id="PS51186">
    <property type="entry name" value="GNAT"/>
    <property type="match status" value="1"/>
</dbReference>
<proteinExistence type="predicted"/>
<evidence type="ECO:0000256" key="1">
    <source>
        <dbReference type="ARBA" id="ARBA00022679"/>
    </source>
</evidence>
<sequence>MQNYDFRPAEQNDAKAIHALIVQSITQLGVLDHQHCAQTLSDLCLAVNADDIAESIADGDTVWLAVQQHVLCGVAVMDRHGEILHFYVSPLHSGQNLGRALLAAVQLSAREQGLSHIMLATTHSARGFFRGQGFIPTRPDFAEWLEKPLQQH</sequence>
<organism evidence="4 5">
    <name type="scientific">Deefgea salmonis</name>
    <dbReference type="NCBI Taxonomy" id="2875502"/>
    <lineage>
        <taxon>Bacteria</taxon>
        <taxon>Pseudomonadati</taxon>
        <taxon>Pseudomonadota</taxon>
        <taxon>Betaproteobacteria</taxon>
        <taxon>Neisseriales</taxon>
        <taxon>Chitinibacteraceae</taxon>
        <taxon>Deefgea</taxon>
    </lineage>
</organism>
<dbReference type="InterPro" id="IPR016181">
    <property type="entry name" value="Acyl_CoA_acyltransferase"/>
</dbReference>
<dbReference type="Gene3D" id="3.40.630.30">
    <property type="match status" value="1"/>
</dbReference>
<dbReference type="PANTHER" id="PTHR43877">
    <property type="entry name" value="AMINOALKYLPHOSPHONATE N-ACETYLTRANSFERASE-RELATED-RELATED"/>
    <property type="match status" value="1"/>
</dbReference>
<evidence type="ECO:0000259" key="3">
    <source>
        <dbReference type="PROSITE" id="PS51186"/>
    </source>
</evidence>
<dbReference type="EMBL" id="JAJAWG010000001">
    <property type="protein sequence ID" value="MCB5195150.1"/>
    <property type="molecule type" value="Genomic_DNA"/>
</dbReference>
<keyword evidence="2" id="KW-0012">Acyltransferase</keyword>
<dbReference type="InterPro" id="IPR000182">
    <property type="entry name" value="GNAT_dom"/>
</dbReference>
<reference evidence="4 5" key="1">
    <citation type="submission" date="2021-10" db="EMBL/GenBank/DDBJ databases">
        <authorList>
            <person name="Chen M."/>
        </authorList>
    </citation>
    <scope>NUCLEOTIDE SEQUENCE [LARGE SCALE GENOMIC DNA]</scope>
    <source>
        <strain evidence="4 5">H3-26</strain>
    </source>
</reference>
<dbReference type="Proteomes" id="UP001198034">
    <property type="component" value="Unassembled WGS sequence"/>
</dbReference>
<keyword evidence="1" id="KW-0808">Transferase</keyword>
<dbReference type="Pfam" id="PF13673">
    <property type="entry name" value="Acetyltransf_10"/>
    <property type="match status" value="1"/>
</dbReference>
<evidence type="ECO:0000313" key="5">
    <source>
        <dbReference type="Proteomes" id="UP001198034"/>
    </source>
</evidence>
<accession>A0ABS8BHF4</accession>
<dbReference type="RefSeq" id="WP_226762955.1">
    <property type="nucleotide sequence ID" value="NZ_JAJAWG010000001.1"/>
</dbReference>
<evidence type="ECO:0000313" key="4">
    <source>
        <dbReference type="EMBL" id="MCB5195150.1"/>
    </source>
</evidence>
<keyword evidence="5" id="KW-1185">Reference proteome</keyword>
<dbReference type="InterPro" id="IPR050832">
    <property type="entry name" value="Bact_Acetyltransf"/>
</dbReference>
<comment type="caution">
    <text evidence="4">The sequence shown here is derived from an EMBL/GenBank/DDBJ whole genome shotgun (WGS) entry which is preliminary data.</text>
</comment>
<dbReference type="CDD" id="cd04301">
    <property type="entry name" value="NAT_SF"/>
    <property type="match status" value="1"/>
</dbReference>
<dbReference type="SUPFAM" id="SSF55729">
    <property type="entry name" value="Acyl-CoA N-acyltransferases (Nat)"/>
    <property type="match status" value="1"/>
</dbReference>
<name>A0ABS8BHF4_9NEIS</name>
<gene>
    <name evidence="4" type="ORF">LG219_02445</name>
</gene>
<evidence type="ECO:0000256" key="2">
    <source>
        <dbReference type="ARBA" id="ARBA00023315"/>
    </source>
</evidence>